<organism evidence="2 3">
    <name type="scientific">Trichoderma harzianum CBS 226.95</name>
    <dbReference type="NCBI Taxonomy" id="983964"/>
    <lineage>
        <taxon>Eukaryota</taxon>
        <taxon>Fungi</taxon>
        <taxon>Dikarya</taxon>
        <taxon>Ascomycota</taxon>
        <taxon>Pezizomycotina</taxon>
        <taxon>Sordariomycetes</taxon>
        <taxon>Hypocreomycetidae</taxon>
        <taxon>Hypocreales</taxon>
        <taxon>Hypocreaceae</taxon>
        <taxon>Trichoderma</taxon>
    </lineage>
</organism>
<dbReference type="Proteomes" id="UP000241690">
    <property type="component" value="Unassembled WGS sequence"/>
</dbReference>
<proteinExistence type="predicted"/>
<keyword evidence="1" id="KW-1133">Transmembrane helix</keyword>
<keyword evidence="3" id="KW-1185">Reference proteome</keyword>
<dbReference type="RefSeq" id="XP_024779379.1">
    <property type="nucleotide sequence ID" value="XM_024918504.1"/>
</dbReference>
<dbReference type="GeneID" id="36627073"/>
<dbReference type="AlphaFoldDB" id="A0A2T4ARL4"/>
<reference evidence="2 3" key="1">
    <citation type="submission" date="2016-07" db="EMBL/GenBank/DDBJ databases">
        <title>Multiple horizontal gene transfer events from other fungi enriched the ability of initially mycotrophic Trichoderma (Ascomycota) to feed on dead plant biomass.</title>
        <authorList>
            <consortium name="DOE Joint Genome Institute"/>
            <person name="Aerts A."/>
            <person name="Atanasova L."/>
            <person name="Chenthamara K."/>
            <person name="Zhang J."/>
            <person name="Grujic M."/>
            <person name="Henrissat B."/>
            <person name="Kuo A."/>
            <person name="Salamov A."/>
            <person name="Lipzen A."/>
            <person name="Labutti K."/>
            <person name="Barry K."/>
            <person name="Miao Y."/>
            <person name="Rahimi M.J."/>
            <person name="Shen Q."/>
            <person name="Grigoriev I.V."/>
            <person name="Kubicek C.P."/>
            <person name="Druzhinina I.S."/>
        </authorList>
    </citation>
    <scope>NUCLEOTIDE SEQUENCE [LARGE SCALE GENOMIC DNA]</scope>
    <source>
        <strain evidence="2 3">CBS 226.95</strain>
    </source>
</reference>
<gene>
    <name evidence="2" type="ORF">M431DRAFT_504666</name>
</gene>
<feature type="transmembrane region" description="Helical" evidence="1">
    <location>
        <begin position="15"/>
        <end position="34"/>
    </location>
</feature>
<name>A0A2T4ARL4_TRIHA</name>
<accession>A0A2T4ARL4</accession>
<evidence type="ECO:0000313" key="3">
    <source>
        <dbReference type="Proteomes" id="UP000241690"/>
    </source>
</evidence>
<sequence>MDSTLVMKILLQNCSAILFFLLSTISFAIIPYLSRLSNPSRHIRYAPPPPNIRQTANTAAGSSFKIGPQLWIATVQASVESQA</sequence>
<keyword evidence="1" id="KW-0472">Membrane</keyword>
<evidence type="ECO:0000313" key="2">
    <source>
        <dbReference type="EMBL" id="PTB59702.1"/>
    </source>
</evidence>
<evidence type="ECO:0000256" key="1">
    <source>
        <dbReference type="SAM" id="Phobius"/>
    </source>
</evidence>
<protein>
    <submittedName>
        <fullName evidence="2">Uncharacterized protein</fullName>
    </submittedName>
</protein>
<keyword evidence="1" id="KW-0812">Transmembrane</keyword>
<dbReference type="EMBL" id="KZ679676">
    <property type="protein sequence ID" value="PTB59702.1"/>
    <property type="molecule type" value="Genomic_DNA"/>
</dbReference>